<dbReference type="InterPro" id="IPR002104">
    <property type="entry name" value="Integrase_catalytic"/>
</dbReference>
<accession>A0A926DEA0</accession>
<evidence type="ECO:0000256" key="4">
    <source>
        <dbReference type="ARBA" id="ARBA00023125"/>
    </source>
</evidence>
<dbReference type="InterPro" id="IPR011010">
    <property type="entry name" value="DNA_brk_join_enz"/>
</dbReference>
<dbReference type="InterPro" id="IPR050090">
    <property type="entry name" value="Tyrosine_recombinase_XerCD"/>
</dbReference>
<dbReference type="Pfam" id="PF00589">
    <property type="entry name" value="Phage_integrase"/>
    <property type="match status" value="1"/>
</dbReference>
<dbReference type="GO" id="GO:0015074">
    <property type="term" value="P:DNA integration"/>
    <property type="evidence" value="ECO:0007669"/>
    <property type="project" value="UniProtKB-KW"/>
</dbReference>
<dbReference type="Pfam" id="PF02899">
    <property type="entry name" value="Phage_int_SAM_1"/>
    <property type="match status" value="1"/>
</dbReference>
<keyword evidence="3" id="KW-0229">DNA integration</keyword>
<reference evidence="9" key="1">
    <citation type="submission" date="2020-08" db="EMBL/GenBank/DDBJ databases">
        <title>Genome public.</title>
        <authorList>
            <person name="Liu C."/>
            <person name="Sun Q."/>
        </authorList>
    </citation>
    <scope>NUCLEOTIDE SEQUENCE</scope>
    <source>
        <strain evidence="9">BX7</strain>
    </source>
</reference>
<proteinExistence type="inferred from homology"/>
<keyword evidence="4 6" id="KW-0238">DNA-binding</keyword>
<dbReference type="PROSITE" id="PS51900">
    <property type="entry name" value="CB"/>
    <property type="match status" value="1"/>
</dbReference>
<evidence type="ECO:0000256" key="2">
    <source>
        <dbReference type="ARBA" id="ARBA00008857"/>
    </source>
</evidence>
<dbReference type="Gene3D" id="1.10.443.10">
    <property type="entry name" value="Intergrase catalytic core"/>
    <property type="match status" value="1"/>
</dbReference>
<evidence type="ECO:0000256" key="3">
    <source>
        <dbReference type="ARBA" id="ARBA00022908"/>
    </source>
</evidence>
<keyword evidence="10" id="KW-1185">Reference proteome</keyword>
<dbReference type="Gene3D" id="1.10.150.130">
    <property type="match status" value="1"/>
</dbReference>
<organism evidence="9 10">
    <name type="scientific">Feifania hominis</name>
    <dbReference type="NCBI Taxonomy" id="2763660"/>
    <lineage>
        <taxon>Bacteria</taxon>
        <taxon>Bacillati</taxon>
        <taxon>Bacillota</taxon>
        <taxon>Clostridia</taxon>
        <taxon>Eubacteriales</taxon>
        <taxon>Feifaniaceae</taxon>
        <taxon>Feifania</taxon>
    </lineage>
</organism>
<comment type="similarity">
    <text evidence="2">Belongs to the 'phage' integrase family.</text>
</comment>
<dbReference type="Proteomes" id="UP000620366">
    <property type="component" value="Unassembled WGS sequence"/>
</dbReference>
<evidence type="ECO:0000256" key="5">
    <source>
        <dbReference type="ARBA" id="ARBA00023172"/>
    </source>
</evidence>
<dbReference type="InterPro" id="IPR044068">
    <property type="entry name" value="CB"/>
</dbReference>
<dbReference type="PANTHER" id="PTHR30349">
    <property type="entry name" value="PHAGE INTEGRASE-RELATED"/>
    <property type="match status" value="1"/>
</dbReference>
<protein>
    <submittedName>
        <fullName evidence="9">Tyrosine-type recombinase/integrase</fullName>
    </submittedName>
</protein>
<evidence type="ECO:0000313" key="9">
    <source>
        <dbReference type="EMBL" id="MBC8535440.1"/>
    </source>
</evidence>
<dbReference type="EMBL" id="JACRSP010000001">
    <property type="protein sequence ID" value="MBC8535440.1"/>
    <property type="molecule type" value="Genomic_DNA"/>
</dbReference>
<keyword evidence="5" id="KW-0233">DNA recombination</keyword>
<dbReference type="GO" id="GO:0006310">
    <property type="term" value="P:DNA recombination"/>
    <property type="evidence" value="ECO:0007669"/>
    <property type="project" value="UniProtKB-KW"/>
</dbReference>
<evidence type="ECO:0000256" key="6">
    <source>
        <dbReference type="PROSITE-ProRule" id="PRU01248"/>
    </source>
</evidence>
<evidence type="ECO:0000259" key="8">
    <source>
        <dbReference type="PROSITE" id="PS51900"/>
    </source>
</evidence>
<dbReference type="SUPFAM" id="SSF56349">
    <property type="entry name" value="DNA breaking-rejoining enzymes"/>
    <property type="match status" value="1"/>
</dbReference>
<dbReference type="InterPro" id="IPR010998">
    <property type="entry name" value="Integrase_recombinase_N"/>
</dbReference>
<dbReference type="GO" id="GO:0003677">
    <property type="term" value="F:DNA binding"/>
    <property type="evidence" value="ECO:0007669"/>
    <property type="project" value="UniProtKB-UniRule"/>
</dbReference>
<gene>
    <name evidence="9" type="ORF">H8695_01850</name>
</gene>
<dbReference type="InterPro" id="IPR004107">
    <property type="entry name" value="Integrase_SAM-like_N"/>
</dbReference>
<evidence type="ECO:0000313" key="10">
    <source>
        <dbReference type="Proteomes" id="UP000620366"/>
    </source>
</evidence>
<sequence length="281" mass="32027">MKKLQLTAEKIASYGQYLHREERSPGTIEKYQRDVNAFARWLGDRDITKELAAGWKAYLLEQGYAPVTINAMLSALNGLFGFLGWDAFRVKFLKIQRSLFRDSSRELTRVEYDRLIASAKELGRERLTLLMEAICATGIRVSEVRYITVEAARQGRAEISLKGKIRAILLSSKLCRKLLKYAQKQKIASGAIFRTKSGKEISRRQIWAELKGLCKHAGVIPTKVFPHNLRHLFATIFYRACKDIVRLADVLGHSSIETTRIYLVTSGVEHQRQLERLGLVS</sequence>
<dbReference type="PROSITE" id="PS51898">
    <property type="entry name" value="TYR_RECOMBINASE"/>
    <property type="match status" value="1"/>
</dbReference>
<dbReference type="AlphaFoldDB" id="A0A926DEA0"/>
<evidence type="ECO:0000256" key="1">
    <source>
        <dbReference type="ARBA" id="ARBA00003283"/>
    </source>
</evidence>
<feature type="domain" description="Tyr recombinase" evidence="7">
    <location>
        <begin position="102"/>
        <end position="276"/>
    </location>
</feature>
<comment type="caution">
    <text evidence="9">The sequence shown here is derived from an EMBL/GenBank/DDBJ whole genome shotgun (WGS) entry which is preliminary data.</text>
</comment>
<evidence type="ECO:0000259" key="7">
    <source>
        <dbReference type="PROSITE" id="PS51898"/>
    </source>
</evidence>
<comment type="function">
    <text evidence="1">Site-specific tyrosine recombinase, which acts by catalyzing the cutting and rejoining of the recombining DNA molecules.</text>
</comment>
<dbReference type="PANTHER" id="PTHR30349:SF89">
    <property type="entry name" value="INTEGRASE_RECOMBINASE"/>
    <property type="match status" value="1"/>
</dbReference>
<dbReference type="RefSeq" id="WP_249299170.1">
    <property type="nucleotide sequence ID" value="NZ_JACRSP010000001.1"/>
</dbReference>
<dbReference type="InterPro" id="IPR013762">
    <property type="entry name" value="Integrase-like_cat_sf"/>
</dbReference>
<feature type="domain" description="Core-binding (CB)" evidence="8">
    <location>
        <begin position="5"/>
        <end position="84"/>
    </location>
</feature>
<name>A0A926DEA0_9FIRM</name>